<protein>
    <submittedName>
        <fullName evidence="2">Uncharacterized protein</fullName>
    </submittedName>
</protein>
<accession>K0THZ0</accession>
<evidence type="ECO:0000313" key="3">
    <source>
        <dbReference type="Proteomes" id="UP000266841"/>
    </source>
</evidence>
<gene>
    <name evidence="2" type="ORF">THAOC_01613</name>
</gene>
<organism evidence="2 3">
    <name type="scientific">Thalassiosira oceanica</name>
    <name type="common">Marine diatom</name>
    <dbReference type="NCBI Taxonomy" id="159749"/>
    <lineage>
        <taxon>Eukaryota</taxon>
        <taxon>Sar</taxon>
        <taxon>Stramenopiles</taxon>
        <taxon>Ochrophyta</taxon>
        <taxon>Bacillariophyta</taxon>
        <taxon>Coscinodiscophyceae</taxon>
        <taxon>Thalassiosirophycidae</taxon>
        <taxon>Thalassiosirales</taxon>
        <taxon>Thalassiosiraceae</taxon>
        <taxon>Thalassiosira</taxon>
    </lineage>
</organism>
<feature type="region of interest" description="Disordered" evidence="1">
    <location>
        <begin position="40"/>
        <end position="72"/>
    </location>
</feature>
<evidence type="ECO:0000256" key="1">
    <source>
        <dbReference type="SAM" id="MobiDB-lite"/>
    </source>
</evidence>
<comment type="caution">
    <text evidence="2">The sequence shown here is derived from an EMBL/GenBank/DDBJ whole genome shotgun (WGS) entry which is preliminary data.</text>
</comment>
<proteinExistence type="predicted"/>
<dbReference type="Proteomes" id="UP000266841">
    <property type="component" value="Unassembled WGS sequence"/>
</dbReference>
<feature type="non-terminal residue" evidence="2">
    <location>
        <position position="130"/>
    </location>
</feature>
<name>K0THZ0_THAOC</name>
<dbReference type="OrthoDB" id="10626008at2759"/>
<dbReference type="EMBL" id="AGNL01001937">
    <property type="protein sequence ID" value="EJK76614.1"/>
    <property type="molecule type" value="Genomic_DNA"/>
</dbReference>
<keyword evidence="3" id="KW-1185">Reference proteome</keyword>
<evidence type="ECO:0000313" key="2">
    <source>
        <dbReference type="EMBL" id="EJK76614.1"/>
    </source>
</evidence>
<reference evidence="2 3" key="1">
    <citation type="journal article" date="2012" name="Genome Biol.">
        <title>Genome and low-iron response of an oceanic diatom adapted to chronic iron limitation.</title>
        <authorList>
            <person name="Lommer M."/>
            <person name="Specht M."/>
            <person name="Roy A.S."/>
            <person name="Kraemer L."/>
            <person name="Andreson R."/>
            <person name="Gutowska M.A."/>
            <person name="Wolf J."/>
            <person name="Bergner S.V."/>
            <person name="Schilhabel M.B."/>
            <person name="Klostermeier U.C."/>
            <person name="Beiko R.G."/>
            <person name="Rosenstiel P."/>
            <person name="Hippler M."/>
            <person name="Laroche J."/>
        </authorList>
    </citation>
    <scope>NUCLEOTIDE SEQUENCE [LARGE SCALE GENOMIC DNA]</scope>
    <source>
        <strain evidence="2 3">CCMP1005</strain>
    </source>
</reference>
<sequence length="130" mass="14388">MSRKNKKNDSDGALPDMALSSASESMSYFSGLTEGTAACNSNGFGSASVSRSTRSDDSSSLRRDREREGRCADCGMQTHELVRNRHTGDIRKIPLSIEEEVHRGRCLLCHPLPSRLAMSSRRNQLQQQQS</sequence>
<dbReference type="AlphaFoldDB" id="K0THZ0"/>
<feature type="compositionally biased region" description="Basic and acidic residues" evidence="1">
    <location>
        <begin position="53"/>
        <end position="71"/>
    </location>
</feature>